<dbReference type="GO" id="GO:0031267">
    <property type="term" value="F:small GTPase binding"/>
    <property type="evidence" value="ECO:0007669"/>
    <property type="project" value="TreeGrafter"/>
</dbReference>
<evidence type="ECO:0000256" key="3">
    <source>
        <dbReference type="ARBA" id="ARBA00023054"/>
    </source>
</evidence>
<dbReference type="EMBL" id="MIGC01003123">
    <property type="protein sequence ID" value="PHJ19918.1"/>
    <property type="molecule type" value="Genomic_DNA"/>
</dbReference>
<evidence type="ECO:0000256" key="1">
    <source>
        <dbReference type="ARBA" id="ARBA00004555"/>
    </source>
</evidence>
<feature type="coiled-coil region" evidence="4">
    <location>
        <begin position="62"/>
        <end position="218"/>
    </location>
</feature>
<dbReference type="PANTHER" id="PTHR18921">
    <property type="entry name" value="MYOSIN HEAVY CHAIN - RELATED"/>
    <property type="match status" value="1"/>
</dbReference>
<comment type="subcellular location">
    <subcellularLocation>
        <location evidence="1">Golgi apparatus</location>
    </subcellularLocation>
</comment>
<name>A0A2C6KU67_9APIC</name>
<proteinExistence type="predicted"/>
<sequence>MDSKNRETDDCTDAARIQHLESENQDLLLLIKSWQQAHGSVSESLQAVSAELSEARSNVLKIEALEQEVASTKKELHRFSDLQKVQNQSEMELIRSHAEREAIEQELSESRQTVASLNKVIERMQAEGDAAAKRLRAELDAAAGESIQLRRKVEENARAQNDLSEARRKVAESVEQISALEALLRKAEEENKELKSGIGRLMDRQQKEEEERENYVDRRIISQMIAKHQQLEGQWRRRDEVFLLICDVLQLSEQDRENIGIRSRRETGGDQGSDKRLSEKFIEFLKKETE</sequence>
<reference evidence="5 6" key="1">
    <citation type="journal article" date="2017" name="Int. J. Parasitol.">
        <title>The genome of the protozoan parasite Cystoisospora suis and a reverse vaccinology approach to identify vaccine candidates.</title>
        <authorList>
            <person name="Palmieri N."/>
            <person name="Shrestha A."/>
            <person name="Ruttkowski B."/>
            <person name="Beck T."/>
            <person name="Vogl C."/>
            <person name="Tomley F."/>
            <person name="Blake D.P."/>
            <person name="Joachim A."/>
        </authorList>
    </citation>
    <scope>NUCLEOTIDE SEQUENCE [LARGE SCALE GENOMIC DNA]</scope>
    <source>
        <strain evidence="5 6">Wien I</strain>
    </source>
</reference>
<dbReference type="PANTHER" id="PTHR18921:SF2">
    <property type="entry name" value="THYROID RECEPTOR-INTERACTING PROTEIN 11"/>
    <property type="match status" value="1"/>
</dbReference>
<dbReference type="AlphaFoldDB" id="A0A2C6KU67"/>
<dbReference type="RefSeq" id="XP_067921610.1">
    <property type="nucleotide sequence ID" value="XM_068066416.1"/>
</dbReference>
<organism evidence="5 6">
    <name type="scientific">Cystoisospora suis</name>
    <dbReference type="NCBI Taxonomy" id="483139"/>
    <lineage>
        <taxon>Eukaryota</taxon>
        <taxon>Sar</taxon>
        <taxon>Alveolata</taxon>
        <taxon>Apicomplexa</taxon>
        <taxon>Conoidasida</taxon>
        <taxon>Coccidia</taxon>
        <taxon>Eucoccidiorida</taxon>
        <taxon>Eimeriorina</taxon>
        <taxon>Sarcocystidae</taxon>
        <taxon>Cystoisospora</taxon>
    </lineage>
</organism>
<evidence type="ECO:0000256" key="2">
    <source>
        <dbReference type="ARBA" id="ARBA00023034"/>
    </source>
</evidence>
<evidence type="ECO:0000256" key="4">
    <source>
        <dbReference type="SAM" id="Coils"/>
    </source>
</evidence>
<evidence type="ECO:0000313" key="6">
    <source>
        <dbReference type="Proteomes" id="UP000221165"/>
    </source>
</evidence>
<dbReference type="OrthoDB" id="71227at2759"/>
<protein>
    <submittedName>
        <fullName evidence="5">Centrosomal</fullName>
    </submittedName>
</protein>
<keyword evidence="3 4" id="KW-0175">Coiled coil</keyword>
<keyword evidence="2" id="KW-0333">Golgi apparatus</keyword>
<dbReference type="GeneID" id="94429627"/>
<comment type="caution">
    <text evidence="5">The sequence shown here is derived from an EMBL/GenBank/DDBJ whole genome shotgun (WGS) entry which is preliminary data.</text>
</comment>
<gene>
    <name evidence="5" type="ORF">CSUI_006252</name>
</gene>
<keyword evidence="6" id="KW-1185">Reference proteome</keyword>
<evidence type="ECO:0000313" key="5">
    <source>
        <dbReference type="EMBL" id="PHJ19918.1"/>
    </source>
</evidence>
<dbReference type="GO" id="GO:0005794">
    <property type="term" value="C:Golgi apparatus"/>
    <property type="evidence" value="ECO:0007669"/>
    <property type="project" value="UniProtKB-SubCell"/>
</dbReference>
<dbReference type="GO" id="GO:0007030">
    <property type="term" value="P:Golgi organization"/>
    <property type="evidence" value="ECO:0007669"/>
    <property type="project" value="TreeGrafter"/>
</dbReference>
<dbReference type="Proteomes" id="UP000221165">
    <property type="component" value="Unassembled WGS sequence"/>
</dbReference>
<dbReference type="VEuPathDB" id="ToxoDB:CSUI_006252"/>
<accession>A0A2C6KU67</accession>
<dbReference type="GO" id="GO:0006888">
    <property type="term" value="P:endoplasmic reticulum to Golgi vesicle-mediated transport"/>
    <property type="evidence" value="ECO:0007669"/>
    <property type="project" value="TreeGrafter"/>
</dbReference>